<evidence type="ECO:0000256" key="6">
    <source>
        <dbReference type="SAM" id="MobiDB-lite"/>
    </source>
</evidence>
<feature type="region of interest" description="Disordered" evidence="6">
    <location>
        <begin position="1"/>
        <end position="20"/>
    </location>
</feature>
<dbReference type="PANTHER" id="PTHR47633:SF3">
    <property type="entry name" value="STRIATED MUSCLE PREFERENTIALLY EXPRESSED PROTEIN KINASE"/>
    <property type="match status" value="1"/>
</dbReference>
<evidence type="ECO:0000256" key="3">
    <source>
        <dbReference type="ARBA" id="ARBA00023157"/>
    </source>
</evidence>
<comment type="caution">
    <text evidence="8">The sequence shown here is derived from an EMBL/GenBank/DDBJ whole genome shotgun (WGS) entry which is preliminary data.</text>
</comment>
<keyword evidence="3" id="KW-1015">Disulfide bond</keyword>
<proteinExistence type="inferred from homology"/>
<keyword evidence="2" id="KW-0677">Repeat</keyword>
<keyword evidence="5" id="KW-0547">Nucleotide-binding</keyword>
<comment type="similarity">
    <text evidence="1">Belongs to the protein kinase superfamily. CAMK Ser/Thr protein kinase family.</text>
</comment>
<dbReference type="PANTHER" id="PTHR47633">
    <property type="entry name" value="IMMUNOGLOBULIN"/>
    <property type="match status" value="1"/>
</dbReference>
<keyword evidence="5" id="KW-0067">ATP-binding</keyword>
<gene>
    <name evidence="8" type="ORF">GOODEAATRI_021448</name>
</gene>
<dbReference type="InterPro" id="IPR003961">
    <property type="entry name" value="FN3_dom"/>
</dbReference>
<dbReference type="InterPro" id="IPR011009">
    <property type="entry name" value="Kinase-like_dom_sf"/>
</dbReference>
<evidence type="ECO:0000256" key="1">
    <source>
        <dbReference type="ARBA" id="ARBA00006692"/>
    </source>
</evidence>
<protein>
    <recommendedName>
        <fullName evidence="7">Protein kinase domain-containing protein</fullName>
    </recommendedName>
</protein>
<accession>A0ABV0NWK3</accession>
<dbReference type="InterPro" id="IPR036116">
    <property type="entry name" value="FN3_sf"/>
</dbReference>
<sequence length="332" mass="37615">MQFVQEPFQQNLEPLSSPSSSQFVLPSAVRDVHSLVIRSVCHAHGGVYKSVIANKVGKATCYAHLYVTDPSSLMYAIQQQALGSIQWIIITSGLKETTYTITTLSKGVRYAFRVLTITSKAFSKPSPATDPVQLLDRGRVQLSWHLVILTLTNKQGLYEMAMPDDDQYTLKLLKGDILLSESSHYTFVYDDNECSLVILNAHPEDSGVYTCTARNLAGSVSCKAELTVHEAKRKEEPMDDEESILRKMRRLTDYYDIHKEIGRGAFSYVKRVKQKATKMEYAAKFISTRAKKKASALREMRLLSKLDHERVLYFHDAFEKKNAVIIITEMYP</sequence>
<evidence type="ECO:0000256" key="2">
    <source>
        <dbReference type="ARBA" id="ARBA00022737"/>
    </source>
</evidence>
<keyword evidence="4" id="KW-0393">Immunoglobulin domain</keyword>
<evidence type="ECO:0000256" key="4">
    <source>
        <dbReference type="ARBA" id="ARBA00023319"/>
    </source>
</evidence>
<keyword evidence="9" id="KW-1185">Reference proteome</keyword>
<feature type="binding site" evidence="5">
    <location>
        <position position="292"/>
    </location>
    <ligand>
        <name>ATP</name>
        <dbReference type="ChEBI" id="CHEBI:30616"/>
    </ligand>
</feature>
<feature type="domain" description="Protein kinase" evidence="7">
    <location>
        <begin position="255"/>
        <end position="332"/>
    </location>
</feature>
<dbReference type="InterPro" id="IPR003599">
    <property type="entry name" value="Ig_sub"/>
</dbReference>
<dbReference type="InterPro" id="IPR036179">
    <property type="entry name" value="Ig-like_dom_sf"/>
</dbReference>
<dbReference type="InterPro" id="IPR000719">
    <property type="entry name" value="Prot_kinase_dom"/>
</dbReference>
<evidence type="ECO:0000313" key="9">
    <source>
        <dbReference type="Proteomes" id="UP001476798"/>
    </source>
</evidence>
<dbReference type="Pfam" id="PF00069">
    <property type="entry name" value="Pkinase"/>
    <property type="match status" value="1"/>
</dbReference>
<dbReference type="EMBL" id="JAHRIO010052070">
    <property type="protein sequence ID" value="MEQ2175806.1"/>
    <property type="molecule type" value="Genomic_DNA"/>
</dbReference>
<dbReference type="PROSITE" id="PS00107">
    <property type="entry name" value="PROTEIN_KINASE_ATP"/>
    <property type="match status" value="1"/>
</dbReference>
<dbReference type="InterPro" id="IPR013783">
    <property type="entry name" value="Ig-like_fold"/>
</dbReference>
<dbReference type="Proteomes" id="UP001476798">
    <property type="component" value="Unassembled WGS sequence"/>
</dbReference>
<evidence type="ECO:0000259" key="7">
    <source>
        <dbReference type="PROSITE" id="PS50011"/>
    </source>
</evidence>
<dbReference type="SUPFAM" id="SSF49265">
    <property type="entry name" value="Fibronectin type III"/>
    <property type="match status" value="1"/>
</dbReference>
<organism evidence="8 9">
    <name type="scientific">Goodea atripinnis</name>
    <dbReference type="NCBI Taxonomy" id="208336"/>
    <lineage>
        <taxon>Eukaryota</taxon>
        <taxon>Metazoa</taxon>
        <taxon>Chordata</taxon>
        <taxon>Craniata</taxon>
        <taxon>Vertebrata</taxon>
        <taxon>Euteleostomi</taxon>
        <taxon>Actinopterygii</taxon>
        <taxon>Neopterygii</taxon>
        <taxon>Teleostei</taxon>
        <taxon>Neoteleostei</taxon>
        <taxon>Acanthomorphata</taxon>
        <taxon>Ovalentaria</taxon>
        <taxon>Atherinomorphae</taxon>
        <taxon>Cyprinodontiformes</taxon>
        <taxon>Goodeidae</taxon>
        <taxon>Goodea</taxon>
    </lineage>
</organism>
<dbReference type="Gene3D" id="3.30.200.20">
    <property type="entry name" value="Phosphorylase Kinase, domain 1"/>
    <property type="match status" value="1"/>
</dbReference>
<dbReference type="CDD" id="cd00063">
    <property type="entry name" value="FN3"/>
    <property type="match status" value="1"/>
</dbReference>
<evidence type="ECO:0000313" key="8">
    <source>
        <dbReference type="EMBL" id="MEQ2175806.1"/>
    </source>
</evidence>
<dbReference type="Gene3D" id="2.60.40.10">
    <property type="entry name" value="Immunoglobulins"/>
    <property type="match status" value="2"/>
</dbReference>
<reference evidence="8 9" key="1">
    <citation type="submission" date="2021-06" db="EMBL/GenBank/DDBJ databases">
        <authorList>
            <person name="Palmer J.M."/>
        </authorList>
    </citation>
    <scope>NUCLEOTIDE SEQUENCE [LARGE SCALE GENOMIC DNA]</scope>
    <source>
        <strain evidence="8 9">GA_2019</strain>
        <tissue evidence="8">Muscle</tissue>
    </source>
</reference>
<dbReference type="Pfam" id="PF07679">
    <property type="entry name" value="I-set"/>
    <property type="match status" value="1"/>
</dbReference>
<dbReference type="SUPFAM" id="SSF56112">
    <property type="entry name" value="Protein kinase-like (PK-like)"/>
    <property type="match status" value="1"/>
</dbReference>
<name>A0ABV0NWK3_9TELE</name>
<dbReference type="InterPro" id="IPR013098">
    <property type="entry name" value="Ig_I-set"/>
</dbReference>
<dbReference type="SMART" id="SM00409">
    <property type="entry name" value="IG"/>
    <property type="match status" value="1"/>
</dbReference>
<dbReference type="InterPro" id="IPR017441">
    <property type="entry name" value="Protein_kinase_ATP_BS"/>
</dbReference>
<feature type="compositionally biased region" description="Low complexity" evidence="6">
    <location>
        <begin position="9"/>
        <end position="20"/>
    </location>
</feature>
<evidence type="ECO:0000256" key="5">
    <source>
        <dbReference type="PROSITE-ProRule" id="PRU10141"/>
    </source>
</evidence>
<dbReference type="SUPFAM" id="SSF48726">
    <property type="entry name" value="Immunoglobulin"/>
    <property type="match status" value="2"/>
</dbReference>
<dbReference type="PROSITE" id="PS50011">
    <property type="entry name" value="PROTEIN_KINASE_DOM"/>
    <property type="match status" value="1"/>
</dbReference>